<dbReference type="PROSITE" id="PS50865">
    <property type="entry name" value="ZF_MYND_2"/>
    <property type="match status" value="1"/>
</dbReference>
<dbReference type="Pfam" id="PF01753">
    <property type="entry name" value="zf-MYND"/>
    <property type="match status" value="1"/>
</dbReference>
<name>A0A2R6NMQ8_9APHY</name>
<dbReference type="Proteomes" id="UP000186601">
    <property type="component" value="Unassembled WGS sequence"/>
</dbReference>
<evidence type="ECO:0000256" key="1">
    <source>
        <dbReference type="ARBA" id="ARBA00022723"/>
    </source>
</evidence>
<dbReference type="SUPFAM" id="SSF48452">
    <property type="entry name" value="TPR-like"/>
    <property type="match status" value="1"/>
</dbReference>
<reference evidence="6 7" key="1">
    <citation type="submission" date="2018-02" db="EMBL/GenBank/DDBJ databases">
        <title>Genome sequence of the basidiomycete white-rot fungus Phlebia centrifuga.</title>
        <authorList>
            <person name="Granchi Z."/>
            <person name="Peng M."/>
            <person name="de Vries R.P."/>
            <person name="Hilden K."/>
            <person name="Makela M.R."/>
            <person name="Grigoriev I."/>
            <person name="Riley R."/>
        </authorList>
    </citation>
    <scope>NUCLEOTIDE SEQUENCE [LARGE SCALE GENOMIC DNA]</scope>
    <source>
        <strain evidence="6 7">FBCC195</strain>
    </source>
</reference>
<dbReference type="SUPFAM" id="SSF144232">
    <property type="entry name" value="HIT/MYND zinc finger-like"/>
    <property type="match status" value="1"/>
</dbReference>
<proteinExistence type="predicted"/>
<dbReference type="InterPro" id="IPR002893">
    <property type="entry name" value="Znf_MYND"/>
</dbReference>
<dbReference type="AlphaFoldDB" id="A0A2R6NMQ8"/>
<dbReference type="InterPro" id="IPR011990">
    <property type="entry name" value="TPR-like_helical_dom_sf"/>
</dbReference>
<keyword evidence="7" id="KW-1185">Reference proteome</keyword>
<comment type="caution">
    <text evidence="6">The sequence shown here is derived from an EMBL/GenBank/DDBJ whole genome shotgun (WGS) entry which is preliminary data.</text>
</comment>
<keyword evidence="3" id="KW-0862">Zinc</keyword>
<dbReference type="EMBL" id="MLYV02001069">
    <property type="protein sequence ID" value="PSR73677.1"/>
    <property type="molecule type" value="Genomic_DNA"/>
</dbReference>
<organism evidence="6 7">
    <name type="scientific">Hermanssonia centrifuga</name>
    <dbReference type="NCBI Taxonomy" id="98765"/>
    <lineage>
        <taxon>Eukaryota</taxon>
        <taxon>Fungi</taxon>
        <taxon>Dikarya</taxon>
        <taxon>Basidiomycota</taxon>
        <taxon>Agaricomycotina</taxon>
        <taxon>Agaricomycetes</taxon>
        <taxon>Polyporales</taxon>
        <taxon>Meruliaceae</taxon>
        <taxon>Hermanssonia</taxon>
    </lineage>
</organism>
<dbReference type="GO" id="GO:0008270">
    <property type="term" value="F:zinc ion binding"/>
    <property type="evidence" value="ECO:0007669"/>
    <property type="project" value="UniProtKB-KW"/>
</dbReference>
<dbReference type="Gene3D" id="6.10.140.2220">
    <property type="match status" value="1"/>
</dbReference>
<keyword evidence="1" id="KW-0479">Metal-binding</keyword>
<dbReference type="Gene3D" id="1.25.40.10">
    <property type="entry name" value="Tetratricopeptide repeat domain"/>
    <property type="match status" value="1"/>
</dbReference>
<sequence length="378" mass="42149">MNKRMSTEAIFGIGGGNISAESQRNLKIAEDLCRKRKPDEAAPYIEKAMEDPRNLDAWISAAFVAPNLDISTGWLEEAEKQGRVFLKKDFGPTCFDDDGGTVGDFWTILETRPYMRVLSALVRIHKDNGKFDKSANVAIEMLRLCPADNTAQRDGLGALLIKAGRHSDALSFVQNWLASNTAQTGVPPPRGGCNFGQPSREPLSPKRVKELCDGCLKADRAYSAALAAYHLWGDCELARQYLLIGAKLNPQVLLKILAKVNQPKSTTSAARSLNSTEDAHDYLWLCQDSFMEPKIWNWINSNAEVRKCILKKCSRAGCKTQEIEVAQFKRCGSCHQVWYCSPQCQKDDWKTHKPSALLYSAPPCIYLTHTDSSNVFRV</sequence>
<evidence type="ECO:0000313" key="6">
    <source>
        <dbReference type="EMBL" id="PSR73677.1"/>
    </source>
</evidence>
<evidence type="ECO:0000313" key="7">
    <source>
        <dbReference type="Proteomes" id="UP000186601"/>
    </source>
</evidence>
<dbReference type="OrthoDB" id="432970at2759"/>
<keyword evidence="2 4" id="KW-0863">Zinc-finger</keyword>
<evidence type="ECO:0000256" key="4">
    <source>
        <dbReference type="PROSITE-ProRule" id="PRU00134"/>
    </source>
</evidence>
<gene>
    <name evidence="6" type="ORF">PHLCEN_2v10596</name>
</gene>
<evidence type="ECO:0000259" key="5">
    <source>
        <dbReference type="PROSITE" id="PS50865"/>
    </source>
</evidence>
<accession>A0A2R6NMQ8</accession>
<feature type="domain" description="MYND-type" evidence="5">
    <location>
        <begin position="313"/>
        <end position="356"/>
    </location>
</feature>
<evidence type="ECO:0000256" key="3">
    <source>
        <dbReference type="ARBA" id="ARBA00022833"/>
    </source>
</evidence>
<evidence type="ECO:0000256" key="2">
    <source>
        <dbReference type="ARBA" id="ARBA00022771"/>
    </source>
</evidence>
<protein>
    <recommendedName>
        <fullName evidence="5">MYND-type domain-containing protein</fullName>
    </recommendedName>
</protein>
<dbReference type="STRING" id="98765.A0A2R6NMQ8"/>